<accession>G7Y4S9</accession>
<proteinExistence type="predicted"/>
<feature type="transmembrane region" description="Helical" evidence="1">
    <location>
        <begin position="113"/>
        <end position="134"/>
    </location>
</feature>
<dbReference type="EMBL" id="DF142862">
    <property type="protein sequence ID" value="GAA47965.1"/>
    <property type="molecule type" value="Genomic_DNA"/>
</dbReference>
<keyword evidence="1" id="KW-1133">Transmembrane helix</keyword>
<feature type="transmembrane region" description="Helical" evidence="1">
    <location>
        <begin position="85"/>
        <end position="107"/>
    </location>
</feature>
<protein>
    <submittedName>
        <fullName evidence="3">Uncharacterized protein</fullName>
    </submittedName>
</protein>
<keyword evidence="1" id="KW-0472">Membrane</keyword>
<gene>
    <name evidence="3" type="ORF">CLF_101020</name>
</gene>
<reference key="2">
    <citation type="submission" date="2011-10" db="EMBL/GenBank/DDBJ databases">
        <title>The genome and transcriptome sequence of Clonorchis sinensis provide insights into the carcinogenic liver fluke.</title>
        <authorList>
            <person name="Wang X."/>
            <person name="Huang Y."/>
            <person name="Chen W."/>
            <person name="Liu H."/>
            <person name="Guo L."/>
            <person name="Chen Y."/>
            <person name="Luo F."/>
            <person name="Zhou W."/>
            <person name="Sun J."/>
            <person name="Mao Q."/>
            <person name="Liang P."/>
            <person name="Zhou C."/>
            <person name="Tian Y."/>
            <person name="Men J."/>
            <person name="Lv X."/>
            <person name="Huang L."/>
            <person name="Zhou J."/>
            <person name="Hu Y."/>
            <person name="Li R."/>
            <person name="Zhang F."/>
            <person name="Lei H."/>
            <person name="Li X."/>
            <person name="Hu X."/>
            <person name="Liang C."/>
            <person name="Xu J."/>
            <person name="Wu Z."/>
            <person name="Yu X."/>
        </authorList>
    </citation>
    <scope>NUCLEOTIDE SEQUENCE</scope>
    <source>
        <strain>Henan</strain>
    </source>
</reference>
<keyword evidence="1" id="KW-0812">Transmembrane</keyword>
<sequence length="172" mass="18642">MAPMLHGIPFFILSLSLTLTLSALATSAWGCGNLFTGCQNTKYKSVATAIAAMLLIGSFCFVLLLVMELVALCNPKIPFGRGFQIPYYVFLTLGILSLLIGVFIYTGEIGRQWSYFLAVCASVLAVQVAILAVARAIHLHRRDWTTMVLFFGGVCQCVSRSGCHTGGSQSHR</sequence>
<dbReference type="AlphaFoldDB" id="G7Y4S9"/>
<dbReference type="Proteomes" id="UP000008909">
    <property type="component" value="Unassembled WGS sequence"/>
</dbReference>
<keyword evidence="4" id="KW-1185">Reference proteome</keyword>
<name>G7Y4S9_CLOSI</name>
<reference evidence="3" key="1">
    <citation type="journal article" date="2011" name="Genome Biol.">
        <title>The draft genome of the carcinogenic human liver fluke Clonorchis sinensis.</title>
        <authorList>
            <person name="Wang X."/>
            <person name="Chen W."/>
            <person name="Huang Y."/>
            <person name="Sun J."/>
            <person name="Men J."/>
            <person name="Liu H."/>
            <person name="Luo F."/>
            <person name="Guo L."/>
            <person name="Lv X."/>
            <person name="Deng C."/>
            <person name="Zhou C."/>
            <person name="Fan Y."/>
            <person name="Li X."/>
            <person name="Huang L."/>
            <person name="Hu Y."/>
            <person name="Liang C."/>
            <person name="Hu X."/>
            <person name="Xu J."/>
            <person name="Yu X."/>
        </authorList>
    </citation>
    <scope>NUCLEOTIDE SEQUENCE [LARGE SCALE GENOMIC DNA]</scope>
    <source>
        <strain evidence="3">Henan</strain>
    </source>
</reference>
<evidence type="ECO:0000256" key="1">
    <source>
        <dbReference type="SAM" id="Phobius"/>
    </source>
</evidence>
<feature type="signal peptide" evidence="2">
    <location>
        <begin position="1"/>
        <end position="25"/>
    </location>
</feature>
<organism evidence="3 4">
    <name type="scientific">Clonorchis sinensis</name>
    <name type="common">Chinese liver fluke</name>
    <dbReference type="NCBI Taxonomy" id="79923"/>
    <lineage>
        <taxon>Eukaryota</taxon>
        <taxon>Metazoa</taxon>
        <taxon>Spiralia</taxon>
        <taxon>Lophotrochozoa</taxon>
        <taxon>Platyhelminthes</taxon>
        <taxon>Trematoda</taxon>
        <taxon>Digenea</taxon>
        <taxon>Opisthorchiida</taxon>
        <taxon>Opisthorchiata</taxon>
        <taxon>Opisthorchiidae</taxon>
        <taxon>Clonorchis</taxon>
    </lineage>
</organism>
<keyword evidence="2" id="KW-0732">Signal</keyword>
<feature type="transmembrane region" description="Helical" evidence="1">
    <location>
        <begin position="46"/>
        <end position="73"/>
    </location>
</feature>
<evidence type="ECO:0000313" key="3">
    <source>
        <dbReference type="EMBL" id="GAA47965.1"/>
    </source>
</evidence>
<feature type="chain" id="PRO_5003506275" evidence="2">
    <location>
        <begin position="26"/>
        <end position="172"/>
    </location>
</feature>
<evidence type="ECO:0000256" key="2">
    <source>
        <dbReference type="SAM" id="SignalP"/>
    </source>
</evidence>
<evidence type="ECO:0000313" key="4">
    <source>
        <dbReference type="Proteomes" id="UP000008909"/>
    </source>
</evidence>